<organism evidence="6 7">
    <name type="scientific">Flagellimonas alvinocaridis</name>
    <dbReference type="NCBI Taxonomy" id="2530200"/>
    <lineage>
        <taxon>Bacteria</taxon>
        <taxon>Pseudomonadati</taxon>
        <taxon>Bacteroidota</taxon>
        <taxon>Flavobacteriia</taxon>
        <taxon>Flavobacteriales</taxon>
        <taxon>Flavobacteriaceae</taxon>
        <taxon>Flagellimonas</taxon>
    </lineage>
</organism>
<evidence type="ECO:0000256" key="1">
    <source>
        <dbReference type="ARBA" id="ARBA00004442"/>
    </source>
</evidence>
<dbReference type="InterPro" id="IPR011990">
    <property type="entry name" value="TPR-like_helical_dom_sf"/>
</dbReference>
<dbReference type="GO" id="GO:0009279">
    <property type="term" value="C:cell outer membrane"/>
    <property type="evidence" value="ECO:0007669"/>
    <property type="project" value="UniProtKB-SubCell"/>
</dbReference>
<dbReference type="SUPFAM" id="SSF103088">
    <property type="entry name" value="OmpA-like"/>
    <property type="match status" value="1"/>
</dbReference>
<dbReference type="Proteomes" id="UP000310406">
    <property type="component" value="Unassembled WGS sequence"/>
</dbReference>
<dbReference type="Pfam" id="PF13620">
    <property type="entry name" value="CarboxypepD_reg"/>
    <property type="match status" value="1"/>
</dbReference>
<dbReference type="SUPFAM" id="SSF48452">
    <property type="entry name" value="TPR-like"/>
    <property type="match status" value="1"/>
</dbReference>
<dbReference type="InterPro" id="IPR006665">
    <property type="entry name" value="OmpA-like"/>
</dbReference>
<comment type="caution">
    <text evidence="6">The sequence shown here is derived from an EMBL/GenBank/DDBJ whole genome shotgun (WGS) entry which is preliminary data.</text>
</comment>
<evidence type="ECO:0000256" key="4">
    <source>
        <dbReference type="PROSITE-ProRule" id="PRU00473"/>
    </source>
</evidence>
<sequence length="687" mass="78311">MKKLILPFLFIITLGVKSQEISLLQFDGDSVSTFENGDDWSSPDKTNGINHLENLDRKQLARFIRKKGTTAKLIKKGDEYFEKMWYAEAARLYDIVLEKSEEEHTYKLLSRAGDSHYYSGNLEKSYTWYNELYERYPDEITEDRFFKYTHSLKGLGKYRRAAKLTKLFRQKREEPLNELEKTVPNTWKGAASVEIKNLSINSKYSDFAPMFHKDADVVFASARDTSFLTTRRYRWNNQPFLDLYVAKGNSEGTDFMGPKKFSKTINTKYHEASIAFSPDQKTVYYTRNNYGKKLKRGKNGINHLKIYVSKLINGEWTEGREVSFNSENYSTGHPAISSDGKKIYFVSDRPGGYGQTDIYVADILENNTFSQPTNLGRGINTQGKEMFPYVTEGTLYFSSDRAMGFGGLDIYKADFVDNLFSPAYNLGQPVNSNRDDFSYIIDATGEKGYFASNRKGGKGDDDIYSFAYVLNKNTIVGTVKDALTGKAISEASVALLNNEGGLVAETMTNADGNYNFKDLNTNTEYTIKTSRKGYFEDTTKAATKKNERIEVSQSLKQLKEIIDEEKSIVVLEPDAIHFNFDQYSIRPRAAKELDKLVAVLNEYKSMVIKIEAHTDAIGSSSYNKYLSDKRAQSTRDYIISQGIDPSRIESAIGYGEERLLNNCSDGVPCSRERHQQNRRSEFIIVRQ</sequence>
<dbReference type="RefSeq" id="WP_136565029.1">
    <property type="nucleotide sequence ID" value="NZ_SNTZ01000001.1"/>
</dbReference>
<dbReference type="InterPro" id="IPR011659">
    <property type="entry name" value="WD40"/>
</dbReference>
<evidence type="ECO:0000313" key="7">
    <source>
        <dbReference type="Proteomes" id="UP000310406"/>
    </source>
</evidence>
<dbReference type="OrthoDB" id="9809364at2"/>
<dbReference type="SUPFAM" id="SSF82171">
    <property type="entry name" value="DPP6 N-terminal domain-like"/>
    <property type="match status" value="1"/>
</dbReference>
<keyword evidence="3" id="KW-0998">Cell outer membrane</keyword>
<evidence type="ECO:0000313" key="6">
    <source>
        <dbReference type="EMBL" id="THV61247.1"/>
    </source>
</evidence>
<dbReference type="Pfam" id="PF07676">
    <property type="entry name" value="PD40"/>
    <property type="match status" value="3"/>
</dbReference>
<keyword evidence="7" id="KW-1185">Reference proteome</keyword>
<dbReference type="InterPro" id="IPR006664">
    <property type="entry name" value="OMP_bac"/>
</dbReference>
<dbReference type="PANTHER" id="PTHR30329">
    <property type="entry name" value="STATOR ELEMENT OF FLAGELLAR MOTOR COMPLEX"/>
    <property type="match status" value="1"/>
</dbReference>
<feature type="domain" description="OmpA-like" evidence="5">
    <location>
        <begin position="565"/>
        <end position="687"/>
    </location>
</feature>
<dbReference type="InterPro" id="IPR011042">
    <property type="entry name" value="6-blade_b-propeller_TolB-like"/>
</dbReference>
<accession>A0A4S8RRB0</accession>
<dbReference type="SUPFAM" id="SSF49478">
    <property type="entry name" value="Cna protein B-type domain"/>
    <property type="match status" value="1"/>
</dbReference>
<dbReference type="Gene3D" id="1.25.40.10">
    <property type="entry name" value="Tetratricopeptide repeat domain"/>
    <property type="match status" value="1"/>
</dbReference>
<comment type="subcellular location">
    <subcellularLocation>
        <location evidence="1">Cell outer membrane</location>
    </subcellularLocation>
</comment>
<evidence type="ECO:0000256" key="2">
    <source>
        <dbReference type="ARBA" id="ARBA00023136"/>
    </source>
</evidence>
<dbReference type="PRINTS" id="PR01021">
    <property type="entry name" value="OMPADOMAIN"/>
</dbReference>
<evidence type="ECO:0000259" key="5">
    <source>
        <dbReference type="PROSITE" id="PS51123"/>
    </source>
</evidence>
<dbReference type="AlphaFoldDB" id="A0A4S8RRB0"/>
<dbReference type="Pfam" id="PF00691">
    <property type="entry name" value="OmpA"/>
    <property type="match status" value="1"/>
</dbReference>
<dbReference type="InterPro" id="IPR036737">
    <property type="entry name" value="OmpA-like_sf"/>
</dbReference>
<dbReference type="CDD" id="cd07185">
    <property type="entry name" value="OmpA_C-like"/>
    <property type="match status" value="1"/>
</dbReference>
<dbReference type="InterPro" id="IPR050330">
    <property type="entry name" value="Bact_OuterMem_StrucFunc"/>
</dbReference>
<name>A0A4S8RRB0_9FLAO</name>
<dbReference type="Gene3D" id="2.120.10.30">
    <property type="entry name" value="TolB, C-terminal domain"/>
    <property type="match status" value="1"/>
</dbReference>
<proteinExistence type="predicted"/>
<evidence type="ECO:0000256" key="3">
    <source>
        <dbReference type="ARBA" id="ARBA00023237"/>
    </source>
</evidence>
<gene>
    <name evidence="6" type="ORF">EZV76_02665</name>
</gene>
<reference evidence="6 7" key="1">
    <citation type="submission" date="2019-03" db="EMBL/GenBank/DDBJ databases">
        <title>Muricauda SCR12 sp.nov, a marine bacterium isolated from Pacific Ocean:the Okinawa trough.</title>
        <authorList>
            <person name="Liu L."/>
        </authorList>
    </citation>
    <scope>NUCLEOTIDE SEQUENCE [LARGE SCALE GENOMIC DNA]</scope>
    <source>
        <strain evidence="6 7">SCR12</strain>
    </source>
</reference>
<dbReference type="EMBL" id="SNTZ01000001">
    <property type="protein sequence ID" value="THV61247.1"/>
    <property type="molecule type" value="Genomic_DNA"/>
</dbReference>
<dbReference type="PANTHER" id="PTHR30329:SF21">
    <property type="entry name" value="LIPOPROTEIN YIAD-RELATED"/>
    <property type="match status" value="1"/>
</dbReference>
<keyword evidence="2 4" id="KW-0472">Membrane</keyword>
<dbReference type="PROSITE" id="PS51123">
    <property type="entry name" value="OMPA_2"/>
    <property type="match status" value="1"/>
</dbReference>
<protein>
    <submittedName>
        <fullName evidence="6">Cell envelope biogenesis protein OmpA</fullName>
    </submittedName>
</protein>
<dbReference type="Gene3D" id="3.30.1330.60">
    <property type="entry name" value="OmpA-like domain"/>
    <property type="match status" value="1"/>
</dbReference>